<dbReference type="Proteomes" id="UP000515123">
    <property type="component" value="Linkage group 10"/>
</dbReference>
<dbReference type="SMART" id="SM00343">
    <property type="entry name" value="ZnF_C2HC"/>
    <property type="match status" value="1"/>
</dbReference>
<organism evidence="4 5">
    <name type="scientific">Ananas comosus</name>
    <name type="common">Pineapple</name>
    <name type="synonym">Ananas ananas</name>
    <dbReference type="NCBI Taxonomy" id="4615"/>
    <lineage>
        <taxon>Eukaryota</taxon>
        <taxon>Viridiplantae</taxon>
        <taxon>Streptophyta</taxon>
        <taxon>Embryophyta</taxon>
        <taxon>Tracheophyta</taxon>
        <taxon>Spermatophyta</taxon>
        <taxon>Magnoliopsida</taxon>
        <taxon>Liliopsida</taxon>
        <taxon>Poales</taxon>
        <taxon>Bromeliaceae</taxon>
        <taxon>Bromelioideae</taxon>
        <taxon>Ananas</taxon>
    </lineage>
</organism>
<evidence type="ECO:0000256" key="1">
    <source>
        <dbReference type="PROSITE-ProRule" id="PRU00047"/>
    </source>
</evidence>
<keyword evidence="1" id="KW-0479">Metal-binding</keyword>
<proteinExistence type="predicted"/>
<keyword evidence="4" id="KW-1185">Reference proteome</keyword>
<dbReference type="RefSeq" id="XP_020097652.1">
    <property type="nucleotide sequence ID" value="XM_020242063.1"/>
</dbReference>
<keyword evidence="1" id="KW-0862">Zinc</keyword>
<gene>
    <name evidence="5" type="primary">LOC109716550</name>
</gene>
<dbReference type="PROSITE" id="PS50158">
    <property type="entry name" value="ZF_CCHC"/>
    <property type="match status" value="1"/>
</dbReference>
<name>A0A6P5FPR2_ANACO</name>
<dbReference type="Gene3D" id="4.10.60.10">
    <property type="entry name" value="Zinc finger, CCHC-type"/>
    <property type="match status" value="1"/>
</dbReference>
<evidence type="ECO:0000256" key="2">
    <source>
        <dbReference type="SAM" id="MobiDB-lite"/>
    </source>
</evidence>
<dbReference type="InterPro" id="IPR032567">
    <property type="entry name" value="RTL1-rel"/>
</dbReference>
<feature type="compositionally biased region" description="Basic and acidic residues" evidence="2">
    <location>
        <begin position="323"/>
        <end position="341"/>
    </location>
</feature>
<accession>A0A6P5FPR2</accession>
<dbReference type="GO" id="GO:0003676">
    <property type="term" value="F:nucleic acid binding"/>
    <property type="evidence" value="ECO:0007669"/>
    <property type="project" value="InterPro"/>
</dbReference>
<evidence type="ECO:0000313" key="4">
    <source>
        <dbReference type="Proteomes" id="UP000515123"/>
    </source>
</evidence>
<evidence type="ECO:0000313" key="5">
    <source>
        <dbReference type="RefSeq" id="XP_020097652.1"/>
    </source>
</evidence>
<dbReference type="GO" id="GO:0008270">
    <property type="term" value="F:zinc ion binding"/>
    <property type="evidence" value="ECO:0007669"/>
    <property type="project" value="UniProtKB-KW"/>
</dbReference>
<dbReference type="Pfam" id="PF03732">
    <property type="entry name" value="Retrotrans_gag"/>
    <property type="match status" value="1"/>
</dbReference>
<dbReference type="SUPFAM" id="SSF57756">
    <property type="entry name" value="Retrovirus zinc finger-like domains"/>
    <property type="match status" value="1"/>
</dbReference>
<feature type="domain" description="CCHC-type" evidence="3">
    <location>
        <begin position="161"/>
        <end position="177"/>
    </location>
</feature>
<feature type="region of interest" description="Disordered" evidence="2">
    <location>
        <begin position="176"/>
        <end position="231"/>
    </location>
</feature>
<feature type="compositionally biased region" description="Low complexity" evidence="2">
    <location>
        <begin position="179"/>
        <end position="192"/>
    </location>
</feature>
<feature type="compositionally biased region" description="Low complexity" evidence="2">
    <location>
        <begin position="121"/>
        <end position="138"/>
    </location>
</feature>
<keyword evidence="1" id="KW-0863">Zinc-finger</keyword>
<dbReference type="PANTHER" id="PTHR15503">
    <property type="entry name" value="LDOC1 RELATED"/>
    <property type="match status" value="1"/>
</dbReference>
<feature type="region of interest" description="Disordered" evidence="2">
    <location>
        <begin position="97"/>
        <end position="139"/>
    </location>
</feature>
<dbReference type="InterPro" id="IPR001878">
    <property type="entry name" value="Znf_CCHC"/>
</dbReference>
<feature type="region of interest" description="Disordered" evidence="2">
    <location>
        <begin position="285"/>
        <end position="353"/>
    </location>
</feature>
<reference evidence="5" key="2">
    <citation type="submission" date="2025-08" db="UniProtKB">
        <authorList>
            <consortium name="RefSeq"/>
        </authorList>
    </citation>
    <scope>IDENTIFICATION</scope>
    <source>
        <tissue evidence="5">Leaf</tissue>
    </source>
</reference>
<dbReference type="PANTHER" id="PTHR15503:SF45">
    <property type="entry name" value="RNA-DIRECTED DNA POLYMERASE HOMOLOG"/>
    <property type="match status" value="1"/>
</dbReference>
<dbReference type="OrthoDB" id="786614at2759"/>
<evidence type="ECO:0000259" key="3">
    <source>
        <dbReference type="PROSITE" id="PS50158"/>
    </source>
</evidence>
<feature type="compositionally biased region" description="Basic and acidic residues" evidence="2">
    <location>
        <begin position="97"/>
        <end position="109"/>
    </location>
</feature>
<protein>
    <submittedName>
        <fullName evidence="5">Uncharacterized protein LOC109716550 isoform X1</fullName>
    </submittedName>
</protein>
<sequence>MLFMEYFPDSDKRKMKEDFRKLRQGNCSVREYEREFTHLVNCVPGMVHTDRDRAEYFERELRPDIFRTVNALKLKTFEEVLDRALWVERGNAIARDERESFEKEREREKGKKRTTSGAGGQSSSKRPPRYPRSQSRYQGPPRCVICGGNHRPSACSQREGKCYKCGQPGHIIRDCPRGASSAQSTASVQSPQRQRVGLPPAMSAGRTFVPRQYEPPRPAPSTRMDAPRPAPSGRVFAAQTEDPAVVDDVVAGSRVCRGGDRLRPLEVERARRFPPVDFLLTLDERSSSAASTGKKSRRLRRRLEWEGMEADPVGKRQAASIEPDGHGGKDDGERDVAHYEDRDEDPMAAAGGPGVEVDVVEGAAGEARLRAFGRRRCCRRRCCRRS</sequence>
<dbReference type="GeneID" id="109716550"/>
<dbReference type="InterPro" id="IPR036875">
    <property type="entry name" value="Znf_CCHC_sf"/>
</dbReference>
<reference evidence="4" key="1">
    <citation type="journal article" date="2015" name="Nat. Genet.">
        <title>The pineapple genome and the evolution of CAM photosynthesis.</title>
        <authorList>
            <person name="Ming R."/>
            <person name="VanBuren R."/>
            <person name="Wai C.M."/>
            <person name="Tang H."/>
            <person name="Schatz M.C."/>
            <person name="Bowers J.E."/>
            <person name="Lyons E."/>
            <person name="Wang M.L."/>
            <person name="Chen J."/>
            <person name="Biggers E."/>
            <person name="Zhang J."/>
            <person name="Huang L."/>
            <person name="Zhang L."/>
            <person name="Miao W."/>
            <person name="Zhang J."/>
            <person name="Ye Z."/>
            <person name="Miao C."/>
            <person name="Lin Z."/>
            <person name="Wang H."/>
            <person name="Zhou H."/>
            <person name="Yim W.C."/>
            <person name="Priest H.D."/>
            <person name="Zheng C."/>
            <person name="Woodhouse M."/>
            <person name="Edger P.P."/>
            <person name="Guyot R."/>
            <person name="Guo H.B."/>
            <person name="Guo H."/>
            <person name="Zheng G."/>
            <person name="Singh R."/>
            <person name="Sharma A."/>
            <person name="Min X."/>
            <person name="Zheng Y."/>
            <person name="Lee H."/>
            <person name="Gurtowski J."/>
            <person name="Sedlazeck F.J."/>
            <person name="Harkess A."/>
            <person name="McKain M.R."/>
            <person name="Liao Z."/>
            <person name="Fang J."/>
            <person name="Liu J."/>
            <person name="Zhang X."/>
            <person name="Zhang Q."/>
            <person name="Hu W."/>
            <person name="Qin Y."/>
            <person name="Wang K."/>
            <person name="Chen L.Y."/>
            <person name="Shirley N."/>
            <person name="Lin Y.R."/>
            <person name="Liu L.Y."/>
            <person name="Hernandez A.G."/>
            <person name="Wright C.L."/>
            <person name="Bulone V."/>
            <person name="Tuskan G.A."/>
            <person name="Heath K."/>
            <person name="Zee F."/>
            <person name="Moore P.H."/>
            <person name="Sunkar R."/>
            <person name="Leebens-Mack J.H."/>
            <person name="Mockler T."/>
            <person name="Bennetzen J.L."/>
            <person name="Freeling M."/>
            <person name="Sankoff D."/>
            <person name="Paterson A.H."/>
            <person name="Zhu X."/>
            <person name="Yang X."/>
            <person name="Smith J.A."/>
            <person name="Cushman J.C."/>
            <person name="Paull R.E."/>
            <person name="Yu Q."/>
        </authorList>
    </citation>
    <scope>NUCLEOTIDE SEQUENCE [LARGE SCALE GENOMIC DNA]</scope>
    <source>
        <strain evidence="4">cv. F153</strain>
    </source>
</reference>
<dbReference type="AlphaFoldDB" id="A0A6P5FPR2"/>
<dbReference type="InterPro" id="IPR005162">
    <property type="entry name" value="Retrotrans_gag_dom"/>
</dbReference>
<dbReference type="Pfam" id="PF00098">
    <property type="entry name" value="zf-CCHC"/>
    <property type="match status" value="1"/>
</dbReference>